<keyword evidence="1" id="KW-0472">Membrane</keyword>
<keyword evidence="1" id="KW-1133">Transmembrane helix</keyword>
<keyword evidence="2" id="KW-1185">Reference proteome</keyword>
<dbReference type="Proteomes" id="UP000887575">
    <property type="component" value="Unassembled WGS sequence"/>
</dbReference>
<name>A0AAF3FEG2_9BILA</name>
<feature type="transmembrane region" description="Helical" evidence="1">
    <location>
        <begin position="12"/>
        <end position="34"/>
    </location>
</feature>
<reference evidence="3" key="1">
    <citation type="submission" date="2024-02" db="UniProtKB">
        <authorList>
            <consortium name="WormBaseParasite"/>
        </authorList>
    </citation>
    <scope>IDENTIFICATION</scope>
</reference>
<dbReference type="WBParaSite" id="MBELARI_LOCUS4287">
    <property type="protein sequence ID" value="MBELARI_LOCUS4287"/>
    <property type="gene ID" value="MBELARI_LOCUS4287"/>
</dbReference>
<dbReference type="AlphaFoldDB" id="A0AAF3FEG2"/>
<organism evidence="2 3">
    <name type="scientific">Mesorhabditis belari</name>
    <dbReference type="NCBI Taxonomy" id="2138241"/>
    <lineage>
        <taxon>Eukaryota</taxon>
        <taxon>Metazoa</taxon>
        <taxon>Ecdysozoa</taxon>
        <taxon>Nematoda</taxon>
        <taxon>Chromadorea</taxon>
        <taxon>Rhabditida</taxon>
        <taxon>Rhabditina</taxon>
        <taxon>Rhabditomorpha</taxon>
        <taxon>Rhabditoidea</taxon>
        <taxon>Rhabditidae</taxon>
        <taxon>Mesorhabditinae</taxon>
        <taxon>Mesorhabditis</taxon>
    </lineage>
</organism>
<proteinExistence type="predicted"/>
<sequence length="253" mass="28788">MKAAQWKALQSVSYVGVLTFLVEMLLFVVFLFIYHCRQLSKKKKIVQGSEPSKKAQKERKSLLTVIQEPVDVQKKPGIEKEVEALCDTQPLSPGDNSTEPWLNESMYEHDCTTARGVLNQENEDPLFTPLDDMQDTQLPREEPFTPYQCRPIYDLPDMATVHYVSNIGKPNGYPQKMPKNNLVAFPAETGMLVELEKMAQAPNHDGYNQKPYSPYDYMKSESFDTLPQRAPQPALILRAPSKEYNVATKKATK</sequence>
<keyword evidence="1" id="KW-0812">Transmembrane</keyword>
<evidence type="ECO:0000256" key="1">
    <source>
        <dbReference type="SAM" id="Phobius"/>
    </source>
</evidence>
<evidence type="ECO:0000313" key="3">
    <source>
        <dbReference type="WBParaSite" id="MBELARI_LOCUS4287"/>
    </source>
</evidence>
<accession>A0AAF3FEG2</accession>
<protein>
    <submittedName>
        <fullName evidence="3">Uncharacterized protein</fullName>
    </submittedName>
</protein>
<evidence type="ECO:0000313" key="2">
    <source>
        <dbReference type="Proteomes" id="UP000887575"/>
    </source>
</evidence>